<protein>
    <submittedName>
        <fullName evidence="1">Uncharacterized protein</fullName>
    </submittedName>
</protein>
<evidence type="ECO:0000313" key="1">
    <source>
        <dbReference type="EMBL" id="KEP47072.1"/>
    </source>
</evidence>
<accession>A0A074SAL5</accession>
<dbReference type="OrthoDB" id="10461678at2759"/>
<dbReference type="HOGENOM" id="CLU_1644680_0_0_1"/>
<gene>
    <name evidence="1" type="ORF">V565_169150</name>
</gene>
<keyword evidence="2" id="KW-1185">Reference proteome</keyword>
<evidence type="ECO:0000313" key="2">
    <source>
        <dbReference type="Proteomes" id="UP000027456"/>
    </source>
</evidence>
<comment type="caution">
    <text evidence="1">The sequence shown here is derived from an EMBL/GenBank/DDBJ whole genome shotgun (WGS) entry which is preliminary data.</text>
</comment>
<dbReference type="EMBL" id="AZST01000848">
    <property type="protein sequence ID" value="KEP47072.1"/>
    <property type="molecule type" value="Genomic_DNA"/>
</dbReference>
<name>A0A074SAL5_9AGAM</name>
<proteinExistence type="predicted"/>
<organism evidence="1 2">
    <name type="scientific">Rhizoctonia solani 123E</name>
    <dbReference type="NCBI Taxonomy" id="1423351"/>
    <lineage>
        <taxon>Eukaryota</taxon>
        <taxon>Fungi</taxon>
        <taxon>Dikarya</taxon>
        <taxon>Basidiomycota</taxon>
        <taxon>Agaricomycotina</taxon>
        <taxon>Agaricomycetes</taxon>
        <taxon>Cantharellales</taxon>
        <taxon>Ceratobasidiaceae</taxon>
        <taxon>Rhizoctonia</taxon>
    </lineage>
</organism>
<dbReference type="AlphaFoldDB" id="A0A074SAL5"/>
<dbReference type="Proteomes" id="UP000027456">
    <property type="component" value="Unassembled WGS sequence"/>
</dbReference>
<reference evidence="1 2" key="1">
    <citation type="submission" date="2013-12" db="EMBL/GenBank/DDBJ databases">
        <authorList>
            <person name="Cubeta M."/>
            <person name="Pakala S."/>
            <person name="Fedorova N."/>
            <person name="Thomas E."/>
            <person name="Dean R."/>
            <person name="Jabaji S."/>
            <person name="Neate S."/>
            <person name="Toda T."/>
            <person name="Tavantzis S."/>
            <person name="Vilgalys R."/>
            <person name="Bharathan N."/>
            <person name="Pakala S."/>
            <person name="Losada L.S."/>
            <person name="Zafar N."/>
            <person name="Nierman W."/>
        </authorList>
    </citation>
    <scope>NUCLEOTIDE SEQUENCE [LARGE SCALE GENOMIC DNA]</scope>
    <source>
        <strain evidence="1 2">123E</strain>
    </source>
</reference>
<sequence length="161" mass="17572">MVSKVSRSRLVATVGNFKAKLTKFRGSESPPNAETLDTMEASSPHTAVGEERCLNYVRASVSPHPAPRVSNDAKYESTSDELNTAHLFDIAKIDAYNHHLPQTSHIDENINGSTFTVDTGSISVARPIIIREHPAMYAVPMSAVIGVWEGEGRVEPFCHTP</sequence>